<dbReference type="Proteomes" id="UP000033636">
    <property type="component" value="Unassembled WGS sequence"/>
</dbReference>
<evidence type="ECO:0000313" key="2">
    <source>
        <dbReference type="Proteomes" id="UP000033636"/>
    </source>
</evidence>
<name>A0ACC6UYF9_9CREN</name>
<accession>A0ACC6UYF9</accession>
<comment type="caution">
    <text evidence="1">The sequence shown here is derived from an EMBL/GenBank/DDBJ whole genome shotgun (WGS) entry which is preliminary data.</text>
</comment>
<sequence>MNPKWRGYYKALALYLLSSRPLSGYEIIRTIEGVFRGKVRPSPGTIYPLLRYLEEEGYIEASEQFVGKRRKRIYRITEKGKALLQQYMSDAAFINIVQYLGQGIGDQVDILDSMIEEISFLAEIFDELDNTSAEKLKRLYAALEEFRRRVARRLGKT</sequence>
<proteinExistence type="predicted"/>
<evidence type="ECO:0000313" key="1">
    <source>
        <dbReference type="EMBL" id="MFB6489697.1"/>
    </source>
</evidence>
<dbReference type="EMBL" id="JZWT02000001">
    <property type="protein sequence ID" value="MFB6489697.1"/>
    <property type="molecule type" value="Genomic_DNA"/>
</dbReference>
<organism evidence="1 2">
    <name type="scientific">Thermoproteus sp. AZ2</name>
    <dbReference type="NCBI Taxonomy" id="1609232"/>
    <lineage>
        <taxon>Archaea</taxon>
        <taxon>Thermoproteota</taxon>
        <taxon>Thermoprotei</taxon>
        <taxon>Thermoproteales</taxon>
        <taxon>Thermoproteaceae</taxon>
        <taxon>Thermoproteus</taxon>
    </lineage>
</organism>
<protein>
    <submittedName>
        <fullName evidence="1">Helix-turn-helix transcriptional regulator</fullName>
    </submittedName>
</protein>
<reference evidence="1" key="1">
    <citation type="submission" date="2024-07" db="EMBL/GenBank/DDBJ databases">
        <title>Metagenome and Metagenome-Assembled Genomes of Archaea from a hot spring from the geothermal field of Los Azufres, Mexico.</title>
        <authorList>
            <person name="Marin-Paredes R."/>
            <person name="Martinez-Romero E."/>
            <person name="Servin-Garciduenas L.E."/>
        </authorList>
    </citation>
    <scope>NUCLEOTIDE SEQUENCE</scope>
</reference>
<gene>
    <name evidence="1" type="ORF">TU35_000360</name>
</gene>